<evidence type="ECO:0000313" key="5">
    <source>
        <dbReference type="Proteomes" id="UP000007241"/>
    </source>
</evidence>
<keyword evidence="2" id="KW-0472">Membrane</keyword>
<feature type="region of interest" description="Disordered" evidence="1">
    <location>
        <begin position="29"/>
        <end position="78"/>
    </location>
</feature>
<feature type="transmembrane region" description="Helical" evidence="2">
    <location>
        <begin position="211"/>
        <end position="230"/>
    </location>
</feature>
<dbReference type="InterPro" id="IPR050879">
    <property type="entry name" value="Acyltransferase_3"/>
</dbReference>
<evidence type="ECO:0000259" key="3">
    <source>
        <dbReference type="Pfam" id="PF01757"/>
    </source>
</evidence>
<dbReference type="RefSeq" id="XP_006678637.1">
    <property type="nucleotide sequence ID" value="XM_006678574.1"/>
</dbReference>
<dbReference type="PANTHER" id="PTHR23028">
    <property type="entry name" value="ACETYLTRANSFERASE"/>
    <property type="match status" value="1"/>
</dbReference>
<reference evidence="4 5" key="1">
    <citation type="submission" date="2009-12" db="EMBL/GenBank/DDBJ databases">
        <title>The draft genome of Batrachochytrium dendrobatidis.</title>
        <authorList>
            <consortium name="US DOE Joint Genome Institute (JGI-PGF)"/>
            <person name="Kuo A."/>
            <person name="Salamov A."/>
            <person name="Schmutz J."/>
            <person name="Lucas S."/>
            <person name="Pitluck S."/>
            <person name="Rosenblum E."/>
            <person name="Stajich J."/>
            <person name="Eisen M."/>
            <person name="Grigoriev I.V."/>
        </authorList>
    </citation>
    <scope>NUCLEOTIDE SEQUENCE [LARGE SCALE GENOMIC DNA]</scope>
    <source>
        <strain evidence="5">JAM81 / FGSC 10211</strain>
    </source>
</reference>
<dbReference type="HOGENOM" id="CLU_1073574_0_0_1"/>
<dbReference type="OrthoDB" id="10031269at2759"/>
<keyword evidence="2" id="KW-1133">Transmembrane helix</keyword>
<dbReference type="Proteomes" id="UP000007241">
    <property type="component" value="Unassembled WGS sequence"/>
</dbReference>
<protein>
    <recommendedName>
        <fullName evidence="3">Acyltransferase 3 domain-containing protein</fullName>
    </recommendedName>
</protein>
<name>F4P1F5_BATDJ</name>
<proteinExistence type="predicted"/>
<accession>F4P1F5</accession>
<keyword evidence="2" id="KW-0812">Transmembrane</keyword>
<dbReference type="EMBL" id="GL882883">
    <property type="protein sequence ID" value="EGF80628.1"/>
    <property type="molecule type" value="Genomic_DNA"/>
</dbReference>
<dbReference type="InterPro" id="IPR002656">
    <property type="entry name" value="Acyl_transf_3_dom"/>
</dbReference>
<sequence>MDSSKNRNRVQPKAFGYVNASCPTAVQSPFSVVGDLNDTRPNDALNERPDTSRLQYEGSDNSNLTLNSPSSNTPLLKHHSVSHLEPGKSDVQLIDQPKKPPVHPEFFTVQLPLSDSENDTRKSTLAFKTPITRHAKLAHLDGLRGIAALWVFFIHYLDNRSPKLLNFLLGYQSWKASVPIFFILSGRVLTVSVLRTGNFRQLASAIIRRPFRLLVPMYILIILDNMLIHYERPVNSLFELIFSPLWFIVRSSDYLAAGV</sequence>
<dbReference type="PANTHER" id="PTHR23028:SF134">
    <property type="entry name" value="PUTATIVE (AFU_ORTHOLOGUE AFUA_4G08520)-RELATED"/>
    <property type="match status" value="1"/>
</dbReference>
<dbReference type="GO" id="GO:0016747">
    <property type="term" value="F:acyltransferase activity, transferring groups other than amino-acyl groups"/>
    <property type="evidence" value="ECO:0007669"/>
    <property type="project" value="InterPro"/>
</dbReference>
<gene>
    <name evidence="4" type="ORF">BATDEDRAFT_88344</name>
</gene>
<evidence type="ECO:0000256" key="1">
    <source>
        <dbReference type="SAM" id="MobiDB-lite"/>
    </source>
</evidence>
<feature type="transmembrane region" description="Helical" evidence="2">
    <location>
        <begin position="137"/>
        <end position="157"/>
    </location>
</feature>
<feature type="domain" description="Acyltransferase 3" evidence="3">
    <location>
        <begin position="140"/>
        <end position="248"/>
    </location>
</feature>
<feature type="transmembrane region" description="Helical" evidence="2">
    <location>
        <begin position="177"/>
        <end position="199"/>
    </location>
</feature>
<dbReference type="Pfam" id="PF01757">
    <property type="entry name" value="Acyl_transf_3"/>
    <property type="match status" value="1"/>
</dbReference>
<dbReference type="InParanoid" id="F4P1F5"/>
<evidence type="ECO:0000313" key="4">
    <source>
        <dbReference type="EMBL" id="EGF80628.1"/>
    </source>
</evidence>
<organism evidence="4 5">
    <name type="scientific">Batrachochytrium dendrobatidis (strain JAM81 / FGSC 10211)</name>
    <name type="common">Frog chytrid fungus</name>
    <dbReference type="NCBI Taxonomy" id="684364"/>
    <lineage>
        <taxon>Eukaryota</taxon>
        <taxon>Fungi</taxon>
        <taxon>Fungi incertae sedis</taxon>
        <taxon>Chytridiomycota</taxon>
        <taxon>Chytridiomycota incertae sedis</taxon>
        <taxon>Chytridiomycetes</taxon>
        <taxon>Rhizophydiales</taxon>
        <taxon>Rhizophydiales incertae sedis</taxon>
        <taxon>Batrachochytrium</taxon>
    </lineage>
</organism>
<feature type="compositionally biased region" description="Basic and acidic residues" evidence="1">
    <location>
        <begin position="37"/>
        <end position="51"/>
    </location>
</feature>
<dbReference type="GeneID" id="18243117"/>
<evidence type="ECO:0000256" key="2">
    <source>
        <dbReference type="SAM" id="Phobius"/>
    </source>
</evidence>
<dbReference type="AlphaFoldDB" id="F4P1F5"/>
<keyword evidence="5" id="KW-1185">Reference proteome</keyword>
<feature type="compositionally biased region" description="Low complexity" evidence="1">
    <location>
        <begin position="61"/>
        <end position="75"/>
    </location>
</feature>